<sequence length="1097" mass="123549">MRFVFQHLKPRSPRIWPLQYSKLRPIAHIARMSTTNEPAKPPAPAPATPELSEADKAKAAAKKAEKERQKAEKDRKFAEKKAKQAAAAAAAGGGAAAEQPSKKKANAAKKTAEEAKPVFVDNTPKGEKKVLGPLDAPQYSAYHPQVVEAAWADWWEKEGFFKPQFTKEGEPLEPGAFVIPIPPPNVTGALHCGHALGTSLQDLLIRWHRMRGFTTLYLPGCDHASISTQAVVEKMLWRKEQVTRHDLGREGFLKRAMEWKEEYQGKINTQLRRIGGSFDWTREAFTMDPKMTDAVMEAFVRLQKDGLIYRANRLVNWSVALNTTISNLEVDTQELPGRTLLDVPGYDRKVEFGVMTYFKYPIDGSDETIEVATTRIETMLGDTAVAVHPEDQRYKHLVGKNIRHPLVDRLIPVISDTYVDREFGTGAVKITPAHDPNDYAIGTRHNLPFITILNDDGTLNEHAGKYAGQKRYDARYTIVEELTQLGLFVKKEGNPMSIKRCTRSKDIIEPLLKPQWWCRMKELAEAAMDAVRKGDIKIKPESAEKSYFRWLENINDWCLSRQLWWGQQIPAYQVQFEDETSDAESDEWVVARTPEDAEKEAAAKYPGRKYKLVRDPDVLDTWFSSGLWPFATLGWPSDTHDFQKLFPTSVLETGWDILFFWVARMIMLSLRLTGQVPFKEVFCHSLVRDAMGRKMSKSLGNVLDPIDVIEGITLQALQDKLLVGNLDPKELKTASESQLKMFPQGIPECGVDALRFSLINYTTGGGDINFDIKVMEGYRRFCNKIYQATKYVLGKLDADFVPPAKAVHTGDESLSEKWIIHKLNNAAKEIHEALENREFSVASQITYQYWWNELCDVFIESSKALLQDGTPEEKVRTANTLYTALEGGLTLIHPFMPFLSEELWQRLPRRSGDTTPSIVLASYPQYTAENDFPEAADKYNRLLSCAKGIRSLLADYGVKQGGKAFILSPDQDEYDLVSSQISQIRILATKSLSELDIVKDAAGIPSGCAVYTVSPSLTVYLDVASRVDATLINKAKQKLTRARQTEEKLAKMMEDAEWQKNTSAAVRDGEVAKLQAAKAEAENLEASIAQFEKLELK</sequence>
<dbReference type="Gene3D" id="3.90.740.10">
    <property type="entry name" value="Valyl/Leucyl/Isoleucyl-tRNA synthetase, editing domain"/>
    <property type="match status" value="2"/>
</dbReference>
<evidence type="ECO:0000256" key="12">
    <source>
        <dbReference type="ARBA" id="ARBA00040837"/>
    </source>
</evidence>
<keyword evidence="5" id="KW-0963">Cytoplasm</keyword>
<keyword evidence="10 14" id="KW-0030">Aminoacyl-tRNA synthetase</keyword>
<dbReference type="GO" id="GO:0005739">
    <property type="term" value="C:mitochondrion"/>
    <property type="evidence" value="ECO:0007669"/>
    <property type="project" value="UniProtKB-SubCell"/>
</dbReference>
<evidence type="ECO:0000259" key="18">
    <source>
        <dbReference type="Pfam" id="PF08264"/>
    </source>
</evidence>
<dbReference type="NCBIfam" id="TIGR00422">
    <property type="entry name" value="valS"/>
    <property type="match status" value="1"/>
</dbReference>
<keyword evidence="9 14" id="KW-0648">Protein biosynthesis</keyword>
<evidence type="ECO:0000256" key="10">
    <source>
        <dbReference type="ARBA" id="ARBA00023146"/>
    </source>
</evidence>
<dbReference type="InterPro" id="IPR014729">
    <property type="entry name" value="Rossmann-like_a/b/a_fold"/>
</dbReference>
<dbReference type="SUPFAM" id="SSF47323">
    <property type="entry name" value="Anticodon-binding domain of a subclass of class I aminoacyl-tRNA synthetases"/>
    <property type="match status" value="1"/>
</dbReference>
<evidence type="ECO:0000259" key="17">
    <source>
        <dbReference type="Pfam" id="PF00133"/>
    </source>
</evidence>
<evidence type="ECO:0000256" key="14">
    <source>
        <dbReference type="RuleBase" id="RU363035"/>
    </source>
</evidence>
<dbReference type="FunFam" id="3.40.50.620:FF:000020">
    <property type="entry name" value="Valine--tRNA ligase, mitochondrial"/>
    <property type="match status" value="1"/>
</dbReference>
<dbReference type="GO" id="GO:0004832">
    <property type="term" value="F:valine-tRNA ligase activity"/>
    <property type="evidence" value="ECO:0007669"/>
    <property type="project" value="UniProtKB-EC"/>
</dbReference>
<dbReference type="Gene3D" id="3.40.50.620">
    <property type="entry name" value="HUPs"/>
    <property type="match status" value="2"/>
</dbReference>
<dbReference type="PRINTS" id="PR00986">
    <property type="entry name" value="TRNASYNTHVAL"/>
</dbReference>
<dbReference type="FunFam" id="1.10.730.10:FF:000009">
    <property type="entry name" value="Valine--tRNA ligase, mitochondrial"/>
    <property type="match status" value="1"/>
</dbReference>
<evidence type="ECO:0000256" key="5">
    <source>
        <dbReference type="ARBA" id="ARBA00022490"/>
    </source>
</evidence>
<dbReference type="GO" id="GO:0006438">
    <property type="term" value="P:valyl-tRNA aminoacylation"/>
    <property type="evidence" value="ECO:0007669"/>
    <property type="project" value="InterPro"/>
</dbReference>
<reference evidence="19" key="2">
    <citation type="submission" date="2023-05" db="EMBL/GenBank/DDBJ databases">
        <authorList>
            <consortium name="Lawrence Berkeley National Laboratory"/>
            <person name="Steindorff A."/>
            <person name="Hensen N."/>
            <person name="Bonometti L."/>
            <person name="Westerberg I."/>
            <person name="Brannstrom I.O."/>
            <person name="Guillou S."/>
            <person name="Cros-Aarteil S."/>
            <person name="Calhoun S."/>
            <person name="Haridas S."/>
            <person name="Kuo A."/>
            <person name="Mondo S."/>
            <person name="Pangilinan J."/>
            <person name="Riley R."/>
            <person name="Labutti K."/>
            <person name="Andreopoulos B."/>
            <person name="Lipzen A."/>
            <person name="Chen C."/>
            <person name="Yanf M."/>
            <person name="Daum C."/>
            <person name="Ng V."/>
            <person name="Clum A."/>
            <person name="Ohm R."/>
            <person name="Martin F."/>
            <person name="Silar P."/>
            <person name="Natvig D."/>
            <person name="Lalanne C."/>
            <person name="Gautier V."/>
            <person name="Ament-Velasquez S.L."/>
            <person name="Kruys A."/>
            <person name="Hutchinson M.I."/>
            <person name="Powell A.J."/>
            <person name="Barry K."/>
            <person name="Miller A.N."/>
            <person name="Grigoriev I.V."/>
            <person name="Debuchy R."/>
            <person name="Gladieux P."/>
            <person name="Thoren M.H."/>
            <person name="Johannesson H."/>
        </authorList>
    </citation>
    <scope>NUCLEOTIDE SEQUENCE</scope>
    <source>
        <strain evidence="19">CBS 990.96</strain>
    </source>
</reference>
<dbReference type="HAMAP" id="MF_02004">
    <property type="entry name" value="Val_tRNA_synth_type1"/>
    <property type="match status" value="1"/>
</dbReference>
<feature type="region of interest" description="Disordered" evidence="16">
    <location>
        <begin position="31"/>
        <end position="124"/>
    </location>
</feature>
<dbReference type="EC" id="6.1.1.9" evidence="4"/>
<proteinExistence type="inferred from homology"/>
<dbReference type="InterPro" id="IPR002300">
    <property type="entry name" value="aa-tRNA-synth_Ia"/>
</dbReference>
<dbReference type="Gene3D" id="1.10.730.10">
    <property type="entry name" value="Isoleucyl-tRNA Synthetase, Domain 1"/>
    <property type="match status" value="1"/>
</dbReference>
<gene>
    <name evidence="19" type="ORF">QBC38DRAFT_486257</name>
</gene>
<keyword evidence="6 14" id="KW-0436">Ligase</keyword>
<dbReference type="InterPro" id="IPR001412">
    <property type="entry name" value="aa-tRNA-synth_I_CS"/>
</dbReference>
<evidence type="ECO:0000256" key="3">
    <source>
        <dbReference type="ARBA" id="ARBA00005594"/>
    </source>
</evidence>
<dbReference type="CDD" id="cd00817">
    <property type="entry name" value="ValRS_core"/>
    <property type="match status" value="1"/>
</dbReference>
<dbReference type="SUPFAM" id="SSF50677">
    <property type="entry name" value="ValRS/IleRS/LeuRS editing domain"/>
    <property type="match status" value="1"/>
</dbReference>
<dbReference type="NCBIfam" id="NF004349">
    <property type="entry name" value="PRK05729.1"/>
    <property type="match status" value="1"/>
</dbReference>
<comment type="caution">
    <text evidence="19">The sequence shown here is derived from an EMBL/GenBank/DDBJ whole genome shotgun (WGS) entry which is preliminary data.</text>
</comment>
<dbReference type="InterPro" id="IPR033705">
    <property type="entry name" value="Anticodon_Ia_Val"/>
</dbReference>
<accession>A0AAN7BIG1</accession>
<evidence type="ECO:0000256" key="2">
    <source>
        <dbReference type="ARBA" id="ARBA00004496"/>
    </source>
</evidence>
<dbReference type="Pfam" id="PF00133">
    <property type="entry name" value="tRNA-synt_1"/>
    <property type="match status" value="1"/>
</dbReference>
<evidence type="ECO:0000313" key="19">
    <source>
        <dbReference type="EMBL" id="KAK4224091.1"/>
    </source>
</evidence>
<dbReference type="InterPro" id="IPR009080">
    <property type="entry name" value="tRNAsynth_Ia_anticodon-bd"/>
</dbReference>
<evidence type="ECO:0000256" key="7">
    <source>
        <dbReference type="ARBA" id="ARBA00022741"/>
    </source>
</evidence>
<dbReference type="PANTHER" id="PTHR11946">
    <property type="entry name" value="VALYL-TRNA SYNTHETASES"/>
    <property type="match status" value="1"/>
</dbReference>
<dbReference type="CDD" id="cd07962">
    <property type="entry name" value="Anticodon_Ia_Val"/>
    <property type="match status" value="1"/>
</dbReference>
<dbReference type="EMBL" id="MU865404">
    <property type="protein sequence ID" value="KAK4224091.1"/>
    <property type="molecule type" value="Genomic_DNA"/>
</dbReference>
<dbReference type="Proteomes" id="UP001301958">
    <property type="component" value="Unassembled WGS sequence"/>
</dbReference>
<dbReference type="PROSITE" id="PS00178">
    <property type="entry name" value="AA_TRNA_LIGASE_I"/>
    <property type="match status" value="1"/>
</dbReference>
<evidence type="ECO:0000256" key="1">
    <source>
        <dbReference type="ARBA" id="ARBA00004173"/>
    </source>
</evidence>
<evidence type="ECO:0000256" key="13">
    <source>
        <dbReference type="ARBA" id="ARBA00047552"/>
    </source>
</evidence>
<evidence type="ECO:0000256" key="11">
    <source>
        <dbReference type="ARBA" id="ARBA00029936"/>
    </source>
</evidence>
<keyword evidence="8 14" id="KW-0067">ATP-binding</keyword>
<dbReference type="FunFam" id="3.90.740.10:FF:000005">
    <property type="entry name" value="Valine--tRNA ligase, mitochondrial"/>
    <property type="match status" value="1"/>
</dbReference>
<dbReference type="GO" id="GO:0005829">
    <property type="term" value="C:cytosol"/>
    <property type="evidence" value="ECO:0007669"/>
    <property type="project" value="TreeGrafter"/>
</dbReference>
<comment type="catalytic activity">
    <reaction evidence="13">
        <text>tRNA(Val) + L-valine + ATP = L-valyl-tRNA(Val) + AMP + diphosphate</text>
        <dbReference type="Rhea" id="RHEA:10704"/>
        <dbReference type="Rhea" id="RHEA-COMP:9672"/>
        <dbReference type="Rhea" id="RHEA-COMP:9708"/>
        <dbReference type="ChEBI" id="CHEBI:30616"/>
        <dbReference type="ChEBI" id="CHEBI:33019"/>
        <dbReference type="ChEBI" id="CHEBI:57762"/>
        <dbReference type="ChEBI" id="CHEBI:78442"/>
        <dbReference type="ChEBI" id="CHEBI:78537"/>
        <dbReference type="ChEBI" id="CHEBI:456215"/>
        <dbReference type="EC" id="6.1.1.9"/>
    </reaction>
</comment>
<reference evidence="19" key="1">
    <citation type="journal article" date="2023" name="Mol. Phylogenet. Evol.">
        <title>Genome-scale phylogeny and comparative genomics of the fungal order Sordariales.</title>
        <authorList>
            <person name="Hensen N."/>
            <person name="Bonometti L."/>
            <person name="Westerberg I."/>
            <person name="Brannstrom I.O."/>
            <person name="Guillou S."/>
            <person name="Cros-Aarteil S."/>
            <person name="Calhoun S."/>
            <person name="Haridas S."/>
            <person name="Kuo A."/>
            <person name="Mondo S."/>
            <person name="Pangilinan J."/>
            <person name="Riley R."/>
            <person name="LaButti K."/>
            <person name="Andreopoulos B."/>
            <person name="Lipzen A."/>
            <person name="Chen C."/>
            <person name="Yan M."/>
            <person name="Daum C."/>
            <person name="Ng V."/>
            <person name="Clum A."/>
            <person name="Steindorff A."/>
            <person name="Ohm R.A."/>
            <person name="Martin F."/>
            <person name="Silar P."/>
            <person name="Natvig D.O."/>
            <person name="Lalanne C."/>
            <person name="Gautier V."/>
            <person name="Ament-Velasquez S.L."/>
            <person name="Kruys A."/>
            <person name="Hutchinson M.I."/>
            <person name="Powell A.J."/>
            <person name="Barry K."/>
            <person name="Miller A.N."/>
            <person name="Grigoriev I.V."/>
            <person name="Debuchy R."/>
            <person name="Gladieux P."/>
            <person name="Hiltunen Thoren M."/>
            <person name="Johannesson H."/>
        </authorList>
    </citation>
    <scope>NUCLEOTIDE SEQUENCE</scope>
    <source>
        <strain evidence="19">CBS 990.96</strain>
    </source>
</reference>
<dbReference type="GO" id="GO:0005524">
    <property type="term" value="F:ATP binding"/>
    <property type="evidence" value="ECO:0007669"/>
    <property type="project" value="UniProtKB-KW"/>
</dbReference>
<dbReference type="GO" id="GO:0002161">
    <property type="term" value="F:aminoacyl-tRNA deacylase activity"/>
    <property type="evidence" value="ECO:0007669"/>
    <property type="project" value="InterPro"/>
</dbReference>
<feature type="coiled-coil region" evidence="15">
    <location>
        <begin position="1032"/>
        <end position="1094"/>
    </location>
</feature>
<evidence type="ECO:0000256" key="9">
    <source>
        <dbReference type="ARBA" id="ARBA00022917"/>
    </source>
</evidence>
<keyword evidence="7 14" id="KW-0547">Nucleotide-binding</keyword>
<evidence type="ECO:0000256" key="16">
    <source>
        <dbReference type="SAM" id="MobiDB-lite"/>
    </source>
</evidence>
<evidence type="ECO:0000256" key="4">
    <source>
        <dbReference type="ARBA" id="ARBA00013169"/>
    </source>
</evidence>
<dbReference type="InterPro" id="IPR002303">
    <property type="entry name" value="Valyl-tRNA_ligase"/>
</dbReference>
<protein>
    <recommendedName>
        <fullName evidence="12">Valine--tRNA ligase, mitochondrial</fullName>
        <ecNumber evidence="4">6.1.1.9</ecNumber>
    </recommendedName>
    <alternativeName>
        <fullName evidence="11">Valyl-tRNA synthetase</fullName>
    </alternativeName>
</protein>
<evidence type="ECO:0000256" key="6">
    <source>
        <dbReference type="ARBA" id="ARBA00022598"/>
    </source>
</evidence>
<comment type="subcellular location">
    <subcellularLocation>
        <location evidence="2">Cytoplasm</location>
    </subcellularLocation>
    <subcellularLocation>
        <location evidence="1">Mitochondrion</location>
    </subcellularLocation>
</comment>
<dbReference type="AlphaFoldDB" id="A0AAN7BIG1"/>
<organism evidence="19 20">
    <name type="scientific">Podospora fimiseda</name>
    <dbReference type="NCBI Taxonomy" id="252190"/>
    <lineage>
        <taxon>Eukaryota</taxon>
        <taxon>Fungi</taxon>
        <taxon>Dikarya</taxon>
        <taxon>Ascomycota</taxon>
        <taxon>Pezizomycotina</taxon>
        <taxon>Sordariomycetes</taxon>
        <taxon>Sordariomycetidae</taxon>
        <taxon>Sordariales</taxon>
        <taxon>Podosporaceae</taxon>
        <taxon>Podospora</taxon>
    </lineage>
</organism>
<dbReference type="InterPro" id="IPR009008">
    <property type="entry name" value="Val/Leu/Ile-tRNA-synth_edit"/>
</dbReference>
<feature type="domain" description="Methionyl/Valyl/Leucyl/Isoleucyl-tRNA synthetase anticodon-binding" evidence="18">
    <location>
        <begin position="816"/>
        <end position="962"/>
    </location>
</feature>
<keyword evidence="20" id="KW-1185">Reference proteome</keyword>
<dbReference type="InterPro" id="IPR013155">
    <property type="entry name" value="M/V/L/I-tRNA-synth_anticd-bd"/>
</dbReference>
<keyword evidence="15" id="KW-0175">Coiled coil</keyword>
<evidence type="ECO:0000256" key="15">
    <source>
        <dbReference type="SAM" id="Coils"/>
    </source>
</evidence>
<feature type="compositionally biased region" description="Basic and acidic residues" evidence="16">
    <location>
        <begin position="53"/>
        <end position="82"/>
    </location>
</feature>
<name>A0AAN7BIG1_9PEZI</name>
<evidence type="ECO:0000313" key="20">
    <source>
        <dbReference type="Proteomes" id="UP001301958"/>
    </source>
</evidence>
<comment type="similarity">
    <text evidence="3 14">Belongs to the class-I aminoacyl-tRNA synthetase family.</text>
</comment>
<evidence type="ECO:0000256" key="8">
    <source>
        <dbReference type="ARBA" id="ARBA00022840"/>
    </source>
</evidence>
<dbReference type="SUPFAM" id="SSF52374">
    <property type="entry name" value="Nucleotidylyl transferase"/>
    <property type="match status" value="1"/>
</dbReference>
<dbReference type="PANTHER" id="PTHR11946:SF109">
    <property type="entry name" value="VALINE--TRNA LIGASE"/>
    <property type="match status" value="1"/>
</dbReference>
<feature type="domain" description="Aminoacyl-tRNA synthetase class Ia" evidence="17">
    <location>
        <begin position="151"/>
        <end position="771"/>
    </location>
</feature>
<dbReference type="Pfam" id="PF08264">
    <property type="entry name" value="Anticodon_1"/>
    <property type="match status" value="1"/>
</dbReference>
<dbReference type="FunFam" id="3.40.50.620:FF:000078">
    <property type="entry name" value="Valine--tRNA ligase, mitochondrial"/>
    <property type="match status" value="1"/>
</dbReference>